<gene>
    <name evidence="1" type="ORF">CLV27_0954</name>
</gene>
<dbReference type="EMBL" id="SMFV01000003">
    <property type="protein sequence ID" value="TCK04522.1"/>
    <property type="molecule type" value="Genomic_DNA"/>
</dbReference>
<evidence type="ECO:0000313" key="1">
    <source>
        <dbReference type="EMBL" id="TCK04522.1"/>
    </source>
</evidence>
<organism evidence="1 2">
    <name type="scientific">Phorcysia thermohydrogeniphila</name>
    <dbReference type="NCBI Taxonomy" id="936138"/>
    <lineage>
        <taxon>Bacteria</taxon>
        <taxon>Pseudomonadati</taxon>
        <taxon>Aquificota</taxon>
        <taxon>Aquificia</taxon>
        <taxon>Desulfurobacteriales</taxon>
        <taxon>Desulfurobacteriaceae</taxon>
        <taxon>Phorcysia</taxon>
    </lineage>
</organism>
<comment type="caution">
    <text evidence="1">The sequence shown here is derived from an EMBL/GenBank/DDBJ whole genome shotgun (WGS) entry which is preliminary data.</text>
</comment>
<protein>
    <submittedName>
        <fullName evidence="1">Uncharacterized protein</fullName>
    </submittedName>
</protein>
<proteinExistence type="predicted"/>
<name>A0A4R1GJS3_9BACT</name>
<sequence>MYKRILKCSVCGNVGEFTYIGSRDVNKKGDVSDIIGELSMWISYFRCPECNSVEVEFHPVGEEPDIPEEFFKEVTDGE</sequence>
<dbReference type="AlphaFoldDB" id="A0A4R1GJS3"/>
<dbReference type="RefSeq" id="WP_132526323.1">
    <property type="nucleotide sequence ID" value="NZ_SMFV01000003.1"/>
</dbReference>
<reference evidence="1 2" key="1">
    <citation type="submission" date="2019-03" db="EMBL/GenBank/DDBJ databases">
        <title>Genomic Encyclopedia of Archaeal and Bacterial Type Strains, Phase II (KMG-II): from individual species to whole genera.</title>
        <authorList>
            <person name="Goeker M."/>
        </authorList>
    </citation>
    <scope>NUCLEOTIDE SEQUENCE [LARGE SCALE GENOMIC DNA]</scope>
    <source>
        <strain evidence="1 2">DSM 24425</strain>
    </source>
</reference>
<dbReference type="OrthoDB" id="14871at2"/>
<dbReference type="Proteomes" id="UP000295777">
    <property type="component" value="Unassembled WGS sequence"/>
</dbReference>
<accession>A0A4R1GJS3</accession>
<evidence type="ECO:0000313" key="2">
    <source>
        <dbReference type="Proteomes" id="UP000295777"/>
    </source>
</evidence>
<keyword evidence="2" id="KW-1185">Reference proteome</keyword>